<keyword evidence="1" id="KW-0479">Metal-binding</keyword>
<dbReference type="SUPFAM" id="SSF57667">
    <property type="entry name" value="beta-beta-alpha zinc fingers"/>
    <property type="match status" value="1"/>
</dbReference>
<gene>
    <name evidence="3" type="ORF">BJ878DRAFT_73646</name>
</gene>
<evidence type="ECO:0000313" key="4">
    <source>
        <dbReference type="Proteomes" id="UP000887226"/>
    </source>
</evidence>
<reference evidence="3" key="1">
    <citation type="journal article" date="2021" name="IMA Fungus">
        <title>Genomic characterization of three marine fungi, including Emericellopsis atlantica sp. nov. with signatures of a generalist lifestyle and marine biomass degradation.</title>
        <authorList>
            <person name="Hagestad O.C."/>
            <person name="Hou L."/>
            <person name="Andersen J.H."/>
            <person name="Hansen E.H."/>
            <person name="Altermark B."/>
            <person name="Li C."/>
            <person name="Kuhnert E."/>
            <person name="Cox R.J."/>
            <person name="Crous P.W."/>
            <person name="Spatafora J.W."/>
            <person name="Lail K."/>
            <person name="Amirebrahimi M."/>
            <person name="Lipzen A."/>
            <person name="Pangilinan J."/>
            <person name="Andreopoulos W."/>
            <person name="Hayes R.D."/>
            <person name="Ng V."/>
            <person name="Grigoriev I.V."/>
            <person name="Jackson S.A."/>
            <person name="Sutton T.D.S."/>
            <person name="Dobson A.D.W."/>
            <person name="Rama T."/>
        </authorList>
    </citation>
    <scope>NUCLEOTIDE SEQUENCE</scope>
    <source>
        <strain evidence="3">TRa3180A</strain>
    </source>
</reference>
<dbReference type="GO" id="GO:0008270">
    <property type="term" value="F:zinc ion binding"/>
    <property type="evidence" value="ECO:0007669"/>
    <property type="project" value="UniProtKB-KW"/>
</dbReference>
<evidence type="ECO:0000259" key="2">
    <source>
        <dbReference type="PROSITE" id="PS50157"/>
    </source>
</evidence>
<proteinExistence type="predicted"/>
<comment type="caution">
    <text evidence="3">The sequence shown here is derived from an EMBL/GenBank/DDBJ whole genome shotgun (WGS) entry which is preliminary data.</text>
</comment>
<protein>
    <recommendedName>
        <fullName evidence="2">C2H2-type domain-containing protein</fullName>
    </recommendedName>
</protein>
<keyword evidence="4" id="KW-1185">Reference proteome</keyword>
<dbReference type="SMART" id="SM00355">
    <property type="entry name" value="ZnF_C2H2"/>
    <property type="match status" value="2"/>
</dbReference>
<evidence type="ECO:0000313" key="3">
    <source>
        <dbReference type="EMBL" id="KAG9244360.1"/>
    </source>
</evidence>
<accession>A0A9P7Z2X6</accession>
<keyword evidence="1" id="KW-0862">Zinc</keyword>
<dbReference type="Proteomes" id="UP000887226">
    <property type="component" value="Unassembled WGS sequence"/>
</dbReference>
<dbReference type="EMBL" id="MU253911">
    <property type="protein sequence ID" value="KAG9244360.1"/>
    <property type="molecule type" value="Genomic_DNA"/>
</dbReference>
<name>A0A9P7Z2X6_9HELO</name>
<dbReference type="PROSITE" id="PS00028">
    <property type="entry name" value="ZINC_FINGER_C2H2_1"/>
    <property type="match status" value="1"/>
</dbReference>
<dbReference type="InterPro" id="IPR013087">
    <property type="entry name" value="Znf_C2H2_type"/>
</dbReference>
<feature type="domain" description="C2H2-type" evidence="2">
    <location>
        <begin position="247"/>
        <end position="277"/>
    </location>
</feature>
<organism evidence="3 4">
    <name type="scientific">Calycina marina</name>
    <dbReference type="NCBI Taxonomy" id="1763456"/>
    <lineage>
        <taxon>Eukaryota</taxon>
        <taxon>Fungi</taxon>
        <taxon>Dikarya</taxon>
        <taxon>Ascomycota</taxon>
        <taxon>Pezizomycotina</taxon>
        <taxon>Leotiomycetes</taxon>
        <taxon>Helotiales</taxon>
        <taxon>Pezizellaceae</taxon>
        <taxon>Calycina</taxon>
    </lineage>
</organism>
<evidence type="ECO:0000256" key="1">
    <source>
        <dbReference type="PROSITE-ProRule" id="PRU00042"/>
    </source>
</evidence>
<dbReference type="PROSITE" id="PS50157">
    <property type="entry name" value="ZINC_FINGER_C2H2_2"/>
    <property type="match status" value="1"/>
</dbReference>
<dbReference type="OrthoDB" id="654211at2759"/>
<dbReference type="InterPro" id="IPR036236">
    <property type="entry name" value="Znf_C2H2_sf"/>
</dbReference>
<keyword evidence="1" id="KW-0863">Zinc-finger</keyword>
<sequence length="353" mass="39279">MFQNYNTAYGSNHLSGADSMGPSRSSTSWEDMAMAMSTSTSTSDRRGSYESFYNAVKGEDSYGAVPLMLDPMLAFSDGNVIFDADRSAARTATSYQNMPPFSALAYNSFGHPSNHGLAINTEVAGLFNSFSTTISPQDGLVTPASLVSPYAIDSSMHMQPMFDTSPQSEYSNTSSFDHCYQSSVSSVDSVRSTFEKFPTRQQLLDQSLEASLALQRVQATTPSTSGRRRTVRKEPVMNIGIQGKAEKKCTWQGCARRFQRQEHLKRHYKTVHTNPEKHPCQFCEDDPDSKGKLFGRTDNLKSHIKLHATYRKSSRTKYHPGALAYYNTLCDQSLRKSSGNKYQVKSEPKTAEK</sequence>
<dbReference type="Gene3D" id="3.30.160.60">
    <property type="entry name" value="Classic Zinc Finger"/>
    <property type="match status" value="1"/>
</dbReference>
<dbReference type="AlphaFoldDB" id="A0A9P7Z2X6"/>